<feature type="domain" description="EamA" evidence="7">
    <location>
        <begin position="222"/>
        <end position="357"/>
    </location>
</feature>
<keyword evidence="3 6" id="KW-0812">Transmembrane</keyword>
<evidence type="ECO:0000256" key="2">
    <source>
        <dbReference type="ARBA" id="ARBA00022475"/>
    </source>
</evidence>
<feature type="transmembrane region" description="Helical" evidence="6">
    <location>
        <begin position="277"/>
        <end position="298"/>
    </location>
</feature>
<feature type="transmembrane region" description="Helical" evidence="6">
    <location>
        <begin position="219"/>
        <end position="241"/>
    </location>
</feature>
<feature type="transmembrane region" description="Helical" evidence="6">
    <location>
        <begin position="339"/>
        <end position="358"/>
    </location>
</feature>
<feature type="transmembrane region" description="Helical" evidence="6">
    <location>
        <begin position="194"/>
        <end position="213"/>
    </location>
</feature>
<evidence type="ECO:0000256" key="6">
    <source>
        <dbReference type="SAM" id="Phobius"/>
    </source>
</evidence>
<evidence type="ECO:0000256" key="1">
    <source>
        <dbReference type="ARBA" id="ARBA00004651"/>
    </source>
</evidence>
<sequence length="362" mass="39101">MTRLPYSESLGLVYFLHFFDLRSRYQVRCLPGCTLYTKSNAGFVSTAALGRERVFQNIEARQWHDQAMHAARRHHTKILILVALLTLVWGTNWVLFPLAVAEVSVWTFRSISLLGAGALVLLIARARGLSLSVPSHERLPLALAGLTYLFVWNVASTYAAVLLPSGQAAVLGFTMPIWATVLSWIFLHQRPSARLLLSLVLASCGVGLLAFAARSAFASAPLGFIAGLSAGLGWAVGTLMLKRAQLTVPVIVSTGWQLLIAGVPITLVALLLGTREFFIPSWTTLLVIAYITIMPMSLGNVTWFSIANSLPTSVSGLSTVMVPMVAMLTGAIIRSEPLGPLEISAMICCAAAMALVLLKRSR</sequence>
<protein>
    <submittedName>
        <fullName evidence="8">EamA family transporter</fullName>
    </submittedName>
</protein>
<dbReference type="InterPro" id="IPR050638">
    <property type="entry name" value="AA-Vitamin_Transporters"/>
</dbReference>
<feature type="transmembrane region" description="Helical" evidence="6">
    <location>
        <begin position="248"/>
        <end position="271"/>
    </location>
</feature>
<accession>A0A1P8K917</accession>
<feature type="transmembrane region" description="Helical" evidence="6">
    <location>
        <begin position="310"/>
        <end position="333"/>
    </location>
</feature>
<organism evidence="8 9">
    <name type="scientific">Rhodoferax saidenbachensis</name>
    <dbReference type="NCBI Taxonomy" id="1484693"/>
    <lineage>
        <taxon>Bacteria</taxon>
        <taxon>Pseudomonadati</taxon>
        <taxon>Pseudomonadota</taxon>
        <taxon>Betaproteobacteria</taxon>
        <taxon>Burkholderiales</taxon>
        <taxon>Comamonadaceae</taxon>
        <taxon>Rhodoferax</taxon>
    </lineage>
</organism>
<dbReference type="InterPro" id="IPR037185">
    <property type="entry name" value="EmrE-like"/>
</dbReference>
<evidence type="ECO:0000256" key="4">
    <source>
        <dbReference type="ARBA" id="ARBA00022989"/>
    </source>
</evidence>
<feature type="transmembrane region" description="Helical" evidence="6">
    <location>
        <begin position="167"/>
        <end position="187"/>
    </location>
</feature>
<feature type="transmembrane region" description="Helical" evidence="6">
    <location>
        <begin position="78"/>
        <end position="100"/>
    </location>
</feature>
<evidence type="ECO:0000259" key="7">
    <source>
        <dbReference type="Pfam" id="PF00892"/>
    </source>
</evidence>
<comment type="subcellular location">
    <subcellularLocation>
        <location evidence="1">Cell membrane</location>
        <topology evidence="1">Multi-pass membrane protein</topology>
    </subcellularLocation>
</comment>
<feature type="transmembrane region" description="Helical" evidence="6">
    <location>
        <begin position="139"/>
        <end position="161"/>
    </location>
</feature>
<dbReference type="Pfam" id="PF00892">
    <property type="entry name" value="EamA"/>
    <property type="match status" value="2"/>
</dbReference>
<dbReference type="PANTHER" id="PTHR32322">
    <property type="entry name" value="INNER MEMBRANE TRANSPORTER"/>
    <property type="match status" value="1"/>
</dbReference>
<proteinExistence type="predicted"/>
<dbReference type="GO" id="GO:0005886">
    <property type="term" value="C:plasma membrane"/>
    <property type="evidence" value="ECO:0007669"/>
    <property type="project" value="UniProtKB-SubCell"/>
</dbReference>
<dbReference type="RefSeq" id="WP_029708712.1">
    <property type="nucleotide sequence ID" value="NZ_CP019239.1"/>
</dbReference>
<feature type="domain" description="EamA" evidence="7">
    <location>
        <begin position="78"/>
        <end position="209"/>
    </location>
</feature>
<dbReference type="SUPFAM" id="SSF103481">
    <property type="entry name" value="Multidrug resistance efflux transporter EmrE"/>
    <property type="match status" value="2"/>
</dbReference>
<evidence type="ECO:0000313" key="9">
    <source>
        <dbReference type="Proteomes" id="UP000186110"/>
    </source>
</evidence>
<feature type="transmembrane region" description="Helical" evidence="6">
    <location>
        <begin position="106"/>
        <end position="127"/>
    </location>
</feature>
<dbReference type="eggNOG" id="COG0697">
    <property type="taxonomic scope" value="Bacteria"/>
</dbReference>
<evidence type="ECO:0000313" key="8">
    <source>
        <dbReference type="EMBL" id="APW42489.1"/>
    </source>
</evidence>
<reference evidence="8 9" key="1">
    <citation type="submission" date="2017-01" db="EMBL/GenBank/DDBJ databases">
        <authorList>
            <person name="Mah S.A."/>
            <person name="Swanson W.J."/>
            <person name="Moy G.W."/>
            <person name="Vacquier V.D."/>
        </authorList>
    </citation>
    <scope>NUCLEOTIDE SEQUENCE [LARGE SCALE GENOMIC DNA]</scope>
    <source>
        <strain evidence="8 9">DSM 22694</strain>
    </source>
</reference>
<gene>
    <name evidence="8" type="ORF">RS694_08050</name>
</gene>
<keyword evidence="9" id="KW-1185">Reference proteome</keyword>
<dbReference type="KEGG" id="rsb:RS694_08050"/>
<dbReference type="EMBL" id="CP019239">
    <property type="protein sequence ID" value="APW42489.1"/>
    <property type="molecule type" value="Genomic_DNA"/>
</dbReference>
<name>A0A1P8K917_9BURK</name>
<evidence type="ECO:0000256" key="3">
    <source>
        <dbReference type="ARBA" id="ARBA00022692"/>
    </source>
</evidence>
<dbReference type="InterPro" id="IPR000620">
    <property type="entry name" value="EamA_dom"/>
</dbReference>
<keyword evidence="4 6" id="KW-1133">Transmembrane helix</keyword>
<evidence type="ECO:0000256" key="5">
    <source>
        <dbReference type="ARBA" id="ARBA00023136"/>
    </source>
</evidence>
<dbReference type="Proteomes" id="UP000186110">
    <property type="component" value="Chromosome"/>
</dbReference>
<dbReference type="AlphaFoldDB" id="A0A1P8K917"/>
<dbReference type="PANTHER" id="PTHR32322:SF18">
    <property type="entry name" value="S-ADENOSYLMETHIONINE_S-ADENOSYLHOMOCYSTEINE TRANSPORTER"/>
    <property type="match status" value="1"/>
</dbReference>
<keyword evidence="2" id="KW-1003">Cell membrane</keyword>
<keyword evidence="5 6" id="KW-0472">Membrane</keyword>